<dbReference type="AlphaFoldDB" id="A0ABD0RQ28"/>
<dbReference type="Proteomes" id="UP001529510">
    <property type="component" value="Unassembled WGS sequence"/>
</dbReference>
<proteinExistence type="predicted"/>
<evidence type="ECO:0000313" key="1">
    <source>
        <dbReference type="EMBL" id="KAL0200101.1"/>
    </source>
</evidence>
<reference evidence="1 2" key="1">
    <citation type="submission" date="2024-05" db="EMBL/GenBank/DDBJ databases">
        <title>Genome sequencing and assembly of Indian major carp, Cirrhinus mrigala (Hamilton, 1822).</title>
        <authorList>
            <person name="Mohindra V."/>
            <person name="Chowdhury L.M."/>
            <person name="Lal K."/>
            <person name="Jena J.K."/>
        </authorList>
    </citation>
    <scope>NUCLEOTIDE SEQUENCE [LARGE SCALE GENOMIC DNA]</scope>
    <source>
        <strain evidence="1">CM1030</strain>
        <tissue evidence="1">Blood</tissue>
    </source>
</reference>
<protein>
    <submittedName>
        <fullName evidence="1">Uncharacterized protein</fullName>
    </submittedName>
</protein>
<dbReference type="EMBL" id="JAMKFB020000002">
    <property type="protein sequence ID" value="KAL0200101.1"/>
    <property type="molecule type" value="Genomic_DNA"/>
</dbReference>
<gene>
    <name evidence="1" type="ORF">M9458_003288</name>
</gene>
<feature type="non-terminal residue" evidence="1">
    <location>
        <position position="96"/>
    </location>
</feature>
<comment type="caution">
    <text evidence="1">The sequence shown here is derived from an EMBL/GenBank/DDBJ whole genome shotgun (WGS) entry which is preliminary data.</text>
</comment>
<sequence>AVLKMLRPSHLAITMLHKSNFVKNLPVRNCYVVQPQSMQGRKEPCYFKKNDLVPTGHAVDGAEETSGALDLLKTALRLWYMAGTWVKSIKIPLLRG</sequence>
<organism evidence="1 2">
    <name type="scientific">Cirrhinus mrigala</name>
    <name type="common">Mrigala</name>
    <dbReference type="NCBI Taxonomy" id="683832"/>
    <lineage>
        <taxon>Eukaryota</taxon>
        <taxon>Metazoa</taxon>
        <taxon>Chordata</taxon>
        <taxon>Craniata</taxon>
        <taxon>Vertebrata</taxon>
        <taxon>Euteleostomi</taxon>
        <taxon>Actinopterygii</taxon>
        <taxon>Neopterygii</taxon>
        <taxon>Teleostei</taxon>
        <taxon>Ostariophysi</taxon>
        <taxon>Cypriniformes</taxon>
        <taxon>Cyprinidae</taxon>
        <taxon>Labeoninae</taxon>
        <taxon>Labeonini</taxon>
        <taxon>Cirrhinus</taxon>
    </lineage>
</organism>
<evidence type="ECO:0000313" key="2">
    <source>
        <dbReference type="Proteomes" id="UP001529510"/>
    </source>
</evidence>
<accession>A0ABD0RQ28</accession>
<keyword evidence="2" id="KW-1185">Reference proteome</keyword>
<feature type="non-terminal residue" evidence="1">
    <location>
        <position position="1"/>
    </location>
</feature>
<name>A0ABD0RQ28_CIRMR</name>